<dbReference type="InterPro" id="IPR001544">
    <property type="entry name" value="Aminotrans_IV"/>
</dbReference>
<accession>A0A9N9FZR4</accession>
<organism evidence="1 2">
    <name type="scientific">Funneliformis caledonium</name>
    <dbReference type="NCBI Taxonomy" id="1117310"/>
    <lineage>
        <taxon>Eukaryota</taxon>
        <taxon>Fungi</taxon>
        <taxon>Fungi incertae sedis</taxon>
        <taxon>Mucoromycota</taxon>
        <taxon>Glomeromycotina</taxon>
        <taxon>Glomeromycetes</taxon>
        <taxon>Glomerales</taxon>
        <taxon>Glomeraceae</taxon>
        <taxon>Funneliformis</taxon>
    </lineage>
</organism>
<dbReference type="Gene3D" id="3.20.10.10">
    <property type="entry name" value="D-amino Acid Aminotransferase, subunit A, domain 2"/>
    <property type="match status" value="1"/>
</dbReference>
<sequence>MEDFQLLETMLYERSIGFYLLEPHLNRLTQSASYFSEESNDNSFVNCTTSDFREFIKANLQESVKNIGDDKRRIVRLTVDKQGVPNISTFAFQPIQDTQPTLSSNKFLYHKTTKRDMYNDARIRVGLESKEDLFDVVMYNEKHEITECSIANIAVQCYDAENNVKFWKTPQIECGLLGGTMRSQLIENGDIIPSIISLDDIKLAQQQGRKIKCFNSVKKVYEAILV</sequence>
<name>A0A9N9FZR4_9GLOM</name>
<dbReference type="OrthoDB" id="64220at2759"/>
<evidence type="ECO:0000313" key="2">
    <source>
        <dbReference type="Proteomes" id="UP000789570"/>
    </source>
</evidence>
<dbReference type="AlphaFoldDB" id="A0A9N9FZR4"/>
<keyword evidence="2" id="KW-1185">Reference proteome</keyword>
<dbReference type="InterPro" id="IPR043132">
    <property type="entry name" value="BCAT-like_C"/>
</dbReference>
<dbReference type="GO" id="GO:0003824">
    <property type="term" value="F:catalytic activity"/>
    <property type="evidence" value="ECO:0007669"/>
    <property type="project" value="InterPro"/>
</dbReference>
<dbReference type="InterPro" id="IPR043131">
    <property type="entry name" value="BCAT-like_N"/>
</dbReference>
<dbReference type="InterPro" id="IPR036038">
    <property type="entry name" value="Aminotransferase-like"/>
</dbReference>
<dbReference type="SUPFAM" id="SSF56752">
    <property type="entry name" value="D-aminoacid aminotransferase-like PLP-dependent enzymes"/>
    <property type="match status" value="1"/>
</dbReference>
<comment type="caution">
    <text evidence="1">The sequence shown here is derived from an EMBL/GenBank/DDBJ whole genome shotgun (WGS) entry which is preliminary data.</text>
</comment>
<dbReference type="Gene3D" id="3.30.470.10">
    <property type="match status" value="1"/>
</dbReference>
<proteinExistence type="predicted"/>
<gene>
    <name evidence="1" type="ORF">FCALED_LOCUS7267</name>
</gene>
<dbReference type="EMBL" id="CAJVPQ010001896">
    <property type="protein sequence ID" value="CAG8574583.1"/>
    <property type="molecule type" value="Genomic_DNA"/>
</dbReference>
<dbReference type="Pfam" id="PF01063">
    <property type="entry name" value="Aminotran_4"/>
    <property type="match status" value="1"/>
</dbReference>
<dbReference type="Proteomes" id="UP000789570">
    <property type="component" value="Unassembled WGS sequence"/>
</dbReference>
<reference evidence="1" key="1">
    <citation type="submission" date="2021-06" db="EMBL/GenBank/DDBJ databases">
        <authorList>
            <person name="Kallberg Y."/>
            <person name="Tangrot J."/>
            <person name="Rosling A."/>
        </authorList>
    </citation>
    <scope>NUCLEOTIDE SEQUENCE</scope>
    <source>
        <strain evidence="1">UK204</strain>
    </source>
</reference>
<protein>
    <submittedName>
        <fullName evidence="1">7826_t:CDS:1</fullName>
    </submittedName>
</protein>
<evidence type="ECO:0000313" key="1">
    <source>
        <dbReference type="EMBL" id="CAG8574583.1"/>
    </source>
</evidence>